<keyword evidence="3 8" id="KW-0813">Transport</keyword>
<dbReference type="NCBIfam" id="NF004812">
    <property type="entry name" value="PRK06161.1"/>
    <property type="match status" value="1"/>
</dbReference>
<dbReference type="InterPro" id="IPR007208">
    <property type="entry name" value="MrpF/PhaF-like"/>
</dbReference>
<sequence length="93" mass="10115">MSTVILSWALLLSQLCLGAALLCATWRLIAGPRAQDRILGLDTLYATMMMLFITFGIRTGTSIYFEAALVIALLGFVSSVALAKFLMRGEVIE</sequence>
<keyword evidence="11" id="KW-1185">Reference proteome</keyword>
<evidence type="ECO:0000256" key="4">
    <source>
        <dbReference type="ARBA" id="ARBA00022475"/>
    </source>
</evidence>
<accession>A0A7W8AJV6</accession>
<evidence type="ECO:0000256" key="1">
    <source>
        <dbReference type="ARBA" id="ARBA00004651"/>
    </source>
</evidence>
<dbReference type="EMBL" id="JACHIL010000003">
    <property type="protein sequence ID" value="MBB5091717.1"/>
    <property type="molecule type" value="Genomic_DNA"/>
</dbReference>
<comment type="similarity">
    <text evidence="2 8">Belongs to the CPA3 antiporters (TC 2.A.63) subunit F family.</text>
</comment>
<evidence type="ECO:0000256" key="5">
    <source>
        <dbReference type="ARBA" id="ARBA00022692"/>
    </source>
</evidence>
<evidence type="ECO:0000256" key="6">
    <source>
        <dbReference type="ARBA" id="ARBA00022989"/>
    </source>
</evidence>
<dbReference type="Pfam" id="PF04066">
    <property type="entry name" value="MrpF_PhaF"/>
    <property type="match status" value="1"/>
</dbReference>
<evidence type="ECO:0000256" key="3">
    <source>
        <dbReference type="ARBA" id="ARBA00022448"/>
    </source>
</evidence>
<organism evidence="10 11">
    <name type="scientific">Pseudochrobactrum saccharolyticum</name>
    <dbReference type="NCBI Taxonomy" id="354352"/>
    <lineage>
        <taxon>Bacteria</taxon>
        <taxon>Pseudomonadati</taxon>
        <taxon>Pseudomonadota</taxon>
        <taxon>Alphaproteobacteria</taxon>
        <taxon>Hyphomicrobiales</taxon>
        <taxon>Brucellaceae</taxon>
        <taxon>Pseudochrobactrum</taxon>
    </lineage>
</organism>
<evidence type="ECO:0000256" key="2">
    <source>
        <dbReference type="ARBA" id="ARBA00009212"/>
    </source>
</evidence>
<evidence type="ECO:0000256" key="9">
    <source>
        <dbReference type="SAM" id="Phobius"/>
    </source>
</evidence>
<protein>
    <submittedName>
        <fullName evidence="10">Multicomponent K+:H+ antiporter subunit F</fullName>
    </submittedName>
</protein>
<feature type="transmembrane region" description="Helical" evidence="9">
    <location>
        <begin position="38"/>
        <end position="57"/>
    </location>
</feature>
<feature type="transmembrane region" description="Helical" evidence="9">
    <location>
        <begin position="6"/>
        <end position="26"/>
    </location>
</feature>
<dbReference type="GO" id="GO:0015385">
    <property type="term" value="F:sodium:proton antiporter activity"/>
    <property type="evidence" value="ECO:0007669"/>
    <property type="project" value="TreeGrafter"/>
</dbReference>
<keyword evidence="8" id="KW-0406">Ion transport</keyword>
<keyword evidence="8" id="KW-0050">Antiport</keyword>
<proteinExistence type="inferred from homology"/>
<dbReference type="Proteomes" id="UP000531231">
    <property type="component" value="Unassembled WGS sequence"/>
</dbReference>
<keyword evidence="5 9" id="KW-0812">Transmembrane</keyword>
<reference evidence="10 11" key="1">
    <citation type="submission" date="2020-08" db="EMBL/GenBank/DDBJ databases">
        <title>Genomic Encyclopedia of Type Strains, Phase IV (KMG-IV): sequencing the most valuable type-strain genomes for metagenomic binning, comparative biology and taxonomic classification.</title>
        <authorList>
            <person name="Goeker M."/>
        </authorList>
    </citation>
    <scope>NUCLEOTIDE SEQUENCE [LARGE SCALE GENOMIC DNA]</scope>
    <source>
        <strain evidence="10 11">DSM 25620</strain>
    </source>
</reference>
<gene>
    <name evidence="10" type="ORF">HNQ68_002258</name>
</gene>
<dbReference type="AlphaFoldDB" id="A0A7W8AJV6"/>
<dbReference type="PANTHER" id="PTHR34702">
    <property type="entry name" value="NA(+)/H(+) ANTIPORTER SUBUNIT F1"/>
    <property type="match status" value="1"/>
</dbReference>
<evidence type="ECO:0000313" key="10">
    <source>
        <dbReference type="EMBL" id="MBB5091717.1"/>
    </source>
</evidence>
<keyword evidence="4 8" id="KW-1003">Cell membrane</keyword>
<dbReference type="PIRSF" id="PIRSF028784">
    <property type="entry name" value="MrpF"/>
    <property type="match status" value="1"/>
</dbReference>
<dbReference type="PANTHER" id="PTHR34702:SF1">
    <property type="entry name" value="NA(+)_H(+) ANTIPORTER SUBUNIT F"/>
    <property type="match status" value="1"/>
</dbReference>
<dbReference type="RefSeq" id="WP_022709184.1">
    <property type="nucleotide sequence ID" value="NZ_JACHIL010000003.1"/>
</dbReference>
<evidence type="ECO:0000256" key="7">
    <source>
        <dbReference type="ARBA" id="ARBA00023136"/>
    </source>
</evidence>
<comment type="caution">
    <text evidence="10">The sequence shown here is derived from an EMBL/GenBank/DDBJ whole genome shotgun (WGS) entry which is preliminary data.</text>
</comment>
<evidence type="ECO:0000313" key="11">
    <source>
        <dbReference type="Proteomes" id="UP000531231"/>
    </source>
</evidence>
<comment type="subcellular location">
    <subcellularLocation>
        <location evidence="1 8">Cell membrane</location>
        <topology evidence="1 8">Multi-pass membrane protein</topology>
    </subcellularLocation>
</comment>
<keyword evidence="6 9" id="KW-1133">Transmembrane helix</keyword>
<evidence type="ECO:0000256" key="8">
    <source>
        <dbReference type="PIRNR" id="PIRNR028784"/>
    </source>
</evidence>
<keyword evidence="7 8" id="KW-0472">Membrane</keyword>
<dbReference type="GO" id="GO:0005886">
    <property type="term" value="C:plasma membrane"/>
    <property type="evidence" value="ECO:0007669"/>
    <property type="project" value="UniProtKB-SubCell"/>
</dbReference>
<feature type="transmembrane region" description="Helical" evidence="9">
    <location>
        <begin position="63"/>
        <end position="87"/>
    </location>
</feature>
<name>A0A7W8AJV6_9HYPH</name>